<comment type="similarity">
    <text evidence="10">Belongs to the peroxiredoxin family. BCP/PrxQ subfamily.</text>
</comment>
<dbReference type="EC" id="1.11.1.24" evidence="3"/>
<evidence type="ECO:0000313" key="15">
    <source>
        <dbReference type="Proteomes" id="UP001596915"/>
    </source>
</evidence>
<dbReference type="PROSITE" id="PS51352">
    <property type="entry name" value="THIOREDOXIN_2"/>
    <property type="match status" value="1"/>
</dbReference>
<organism evidence="14 15">
    <name type="scientific">Streptomyces sanglieri</name>
    <dbReference type="NCBI Taxonomy" id="193460"/>
    <lineage>
        <taxon>Bacteria</taxon>
        <taxon>Bacillati</taxon>
        <taxon>Actinomycetota</taxon>
        <taxon>Actinomycetes</taxon>
        <taxon>Kitasatosporales</taxon>
        <taxon>Streptomycetaceae</taxon>
        <taxon>Streptomyces</taxon>
    </lineage>
</organism>
<evidence type="ECO:0000256" key="10">
    <source>
        <dbReference type="ARBA" id="ARBA00038489"/>
    </source>
</evidence>
<accession>A0ABW2X3A7</accession>
<evidence type="ECO:0000256" key="9">
    <source>
        <dbReference type="ARBA" id="ARBA00032824"/>
    </source>
</evidence>
<dbReference type="InterPro" id="IPR050924">
    <property type="entry name" value="Peroxiredoxin_BCP/PrxQ"/>
</dbReference>
<keyword evidence="4 14" id="KW-0575">Peroxidase</keyword>
<comment type="subunit">
    <text evidence="2">Monomer.</text>
</comment>
<dbReference type="GO" id="GO:0140824">
    <property type="term" value="F:thioredoxin-dependent peroxiredoxin activity"/>
    <property type="evidence" value="ECO:0007669"/>
    <property type="project" value="UniProtKB-EC"/>
</dbReference>
<keyword evidence="8" id="KW-0676">Redox-active center</keyword>
<proteinExistence type="inferred from homology"/>
<evidence type="ECO:0000256" key="1">
    <source>
        <dbReference type="ARBA" id="ARBA00003330"/>
    </source>
</evidence>
<dbReference type="CDD" id="cd03017">
    <property type="entry name" value="PRX_BCP"/>
    <property type="match status" value="1"/>
</dbReference>
<name>A0ABW2X3A7_9ACTN</name>
<dbReference type="EMBL" id="JBHTGL010000008">
    <property type="protein sequence ID" value="MFD0626333.1"/>
    <property type="molecule type" value="Genomic_DNA"/>
</dbReference>
<evidence type="ECO:0000256" key="4">
    <source>
        <dbReference type="ARBA" id="ARBA00022559"/>
    </source>
</evidence>
<dbReference type="InterPro" id="IPR013766">
    <property type="entry name" value="Thioredoxin_domain"/>
</dbReference>
<evidence type="ECO:0000256" key="8">
    <source>
        <dbReference type="ARBA" id="ARBA00023284"/>
    </source>
</evidence>
<dbReference type="InterPro" id="IPR024706">
    <property type="entry name" value="Peroxiredoxin_AhpC-typ"/>
</dbReference>
<evidence type="ECO:0000256" key="5">
    <source>
        <dbReference type="ARBA" id="ARBA00022862"/>
    </source>
</evidence>
<evidence type="ECO:0000256" key="2">
    <source>
        <dbReference type="ARBA" id="ARBA00011245"/>
    </source>
</evidence>
<keyword evidence="5" id="KW-0049">Antioxidant</keyword>
<dbReference type="RefSeq" id="WP_124719723.1">
    <property type="nucleotide sequence ID" value="NZ_JASKYU010000343.1"/>
</dbReference>
<keyword evidence="6 14" id="KW-0560">Oxidoreductase</keyword>
<comment type="catalytic activity">
    <reaction evidence="12">
        <text>a hydroperoxide + [thioredoxin]-dithiol = an alcohol + [thioredoxin]-disulfide + H2O</text>
        <dbReference type="Rhea" id="RHEA:62620"/>
        <dbReference type="Rhea" id="RHEA-COMP:10698"/>
        <dbReference type="Rhea" id="RHEA-COMP:10700"/>
        <dbReference type="ChEBI" id="CHEBI:15377"/>
        <dbReference type="ChEBI" id="CHEBI:29950"/>
        <dbReference type="ChEBI" id="CHEBI:30879"/>
        <dbReference type="ChEBI" id="CHEBI:35924"/>
        <dbReference type="ChEBI" id="CHEBI:50058"/>
        <dbReference type="EC" id="1.11.1.24"/>
    </reaction>
</comment>
<dbReference type="Pfam" id="PF00578">
    <property type="entry name" value="AhpC-TSA"/>
    <property type="match status" value="1"/>
</dbReference>
<evidence type="ECO:0000256" key="12">
    <source>
        <dbReference type="ARBA" id="ARBA00049091"/>
    </source>
</evidence>
<evidence type="ECO:0000256" key="7">
    <source>
        <dbReference type="ARBA" id="ARBA00023157"/>
    </source>
</evidence>
<dbReference type="Gene3D" id="3.40.30.10">
    <property type="entry name" value="Glutaredoxin"/>
    <property type="match status" value="1"/>
</dbReference>
<comment type="function">
    <text evidence="1">Thiol-specific peroxidase that catalyzes the reduction of hydrogen peroxide and organic hydroperoxides to water and alcohols, respectively. Plays a role in cell protection against oxidative stress by detoxifying peroxides and as sensor of hydrogen peroxide-mediated signaling events.</text>
</comment>
<sequence length="161" mass="17119">MAPSPQLGLIAPDFTLPGGVLGGENFERRDYTLAGARGRCVVLAFYPGDNTAVCTKQLCSYSSGLEAFEELDAEVWGISPQGVDSHESFARTHGLRMPLLADTDRETARAYGVAAPGIGVRRAVFLIGPDGVLRWKHVALLGATFQSAAKLTEQLSGIKNA</sequence>
<dbReference type="PANTHER" id="PTHR42801:SF22">
    <property type="entry name" value="PEROXIREDOXIN SLL0755-RELATED"/>
    <property type="match status" value="1"/>
</dbReference>
<evidence type="ECO:0000259" key="13">
    <source>
        <dbReference type="PROSITE" id="PS51352"/>
    </source>
</evidence>
<dbReference type="InterPro" id="IPR000866">
    <property type="entry name" value="AhpC/TSA"/>
</dbReference>
<protein>
    <recommendedName>
        <fullName evidence="3">thioredoxin-dependent peroxiredoxin</fullName>
        <ecNumber evidence="3">1.11.1.24</ecNumber>
    </recommendedName>
    <alternativeName>
        <fullName evidence="11">Bacterioferritin comigratory protein</fullName>
    </alternativeName>
    <alternativeName>
        <fullName evidence="9">Thioredoxin peroxidase</fullName>
    </alternativeName>
</protein>
<evidence type="ECO:0000313" key="14">
    <source>
        <dbReference type="EMBL" id="MFD0626333.1"/>
    </source>
</evidence>
<comment type="caution">
    <text evidence="14">The sequence shown here is derived from an EMBL/GenBank/DDBJ whole genome shotgun (WGS) entry which is preliminary data.</text>
</comment>
<gene>
    <name evidence="14" type="ORF">ACFQ2K_30100</name>
</gene>
<dbReference type="PANTHER" id="PTHR42801">
    <property type="entry name" value="THIOREDOXIN-DEPENDENT PEROXIDE REDUCTASE"/>
    <property type="match status" value="1"/>
</dbReference>
<dbReference type="PIRSF" id="PIRSF000239">
    <property type="entry name" value="AHPC"/>
    <property type="match status" value="1"/>
</dbReference>
<evidence type="ECO:0000256" key="11">
    <source>
        <dbReference type="ARBA" id="ARBA00041373"/>
    </source>
</evidence>
<feature type="domain" description="Thioredoxin" evidence="13">
    <location>
        <begin position="5"/>
        <end position="160"/>
    </location>
</feature>
<keyword evidence="15" id="KW-1185">Reference proteome</keyword>
<dbReference type="SUPFAM" id="SSF52833">
    <property type="entry name" value="Thioredoxin-like"/>
    <property type="match status" value="1"/>
</dbReference>
<evidence type="ECO:0000256" key="6">
    <source>
        <dbReference type="ARBA" id="ARBA00023002"/>
    </source>
</evidence>
<dbReference type="InterPro" id="IPR036249">
    <property type="entry name" value="Thioredoxin-like_sf"/>
</dbReference>
<keyword evidence="7" id="KW-1015">Disulfide bond</keyword>
<dbReference type="Proteomes" id="UP001596915">
    <property type="component" value="Unassembled WGS sequence"/>
</dbReference>
<evidence type="ECO:0000256" key="3">
    <source>
        <dbReference type="ARBA" id="ARBA00013017"/>
    </source>
</evidence>
<reference evidence="15" key="1">
    <citation type="journal article" date="2019" name="Int. J. Syst. Evol. Microbiol.">
        <title>The Global Catalogue of Microorganisms (GCM) 10K type strain sequencing project: providing services to taxonomists for standard genome sequencing and annotation.</title>
        <authorList>
            <consortium name="The Broad Institute Genomics Platform"/>
            <consortium name="The Broad Institute Genome Sequencing Center for Infectious Disease"/>
            <person name="Wu L."/>
            <person name="Ma J."/>
        </authorList>
    </citation>
    <scope>NUCLEOTIDE SEQUENCE [LARGE SCALE GENOMIC DNA]</scope>
    <source>
        <strain evidence="15">JCM 12607</strain>
    </source>
</reference>